<dbReference type="Gene3D" id="3.40.710.10">
    <property type="entry name" value="DD-peptidase/beta-lactamase superfamily"/>
    <property type="match status" value="1"/>
</dbReference>
<accession>A0A1R1RJ92</accession>
<accession>A0A1R1QSL1</accession>
<evidence type="ECO:0000256" key="3">
    <source>
        <dbReference type="ARBA" id="ARBA00007171"/>
    </source>
</evidence>
<reference evidence="9 10" key="1">
    <citation type="submission" date="2017-01" db="EMBL/GenBank/DDBJ databases">
        <title>Bacillus phylogenomics.</title>
        <authorList>
            <person name="Dunlap C."/>
        </authorList>
    </citation>
    <scope>NUCLEOTIDE SEQUENCE [LARGE SCALE GENOMIC DNA]</scope>
    <source>
        <strain evidence="9 10">NRRL B-41282</strain>
    </source>
</reference>
<comment type="subcellular location">
    <subcellularLocation>
        <location evidence="1">Membrane</location>
    </subcellularLocation>
</comment>
<dbReference type="GO" id="GO:0008658">
    <property type="term" value="F:penicillin binding"/>
    <property type="evidence" value="ECO:0007669"/>
    <property type="project" value="InterPro"/>
</dbReference>
<dbReference type="RefSeq" id="WP_076763435.1">
    <property type="nucleotide sequence ID" value="NZ_JARMMH010000001.1"/>
</dbReference>
<keyword evidence="10" id="KW-1185">Reference proteome</keyword>
<feature type="domain" description="Penicillin-binding protein dimerisation" evidence="8">
    <location>
        <begin position="60"/>
        <end position="219"/>
    </location>
</feature>
<dbReference type="InterPro" id="IPR005311">
    <property type="entry name" value="PBP_dimer"/>
</dbReference>
<gene>
    <name evidence="9" type="ORF">BW143_07035</name>
</gene>
<dbReference type="InterPro" id="IPR001460">
    <property type="entry name" value="PCN-bd_Tpept"/>
</dbReference>
<dbReference type="EC" id="3.4.16.4" evidence="4"/>
<evidence type="ECO:0000256" key="5">
    <source>
        <dbReference type="ARBA" id="ARBA00023136"/>
    </source>
</evidence>
<protein>
    <recommendedName>
        <fullName evidence="4">serine-type D-Ala-D-Ala carboxypeptidase</fullName>
        <ecNumber evidence="4">3.4.16.4</ecNumber>
    </recommendedName>
</protein>
<evidence type="ECO:0000259" key="8">
    <source>
        <dbReference type="Pfam" id="PF03717"/>
    </source>
</evidence>
<dbReference type="Proteomes" id="UP000187367">
    <property type="component" value="Unassembled WGS sequence"/>
</dbReference>
<evidence type="ECO:0000313" key="10">
    <source>
        <dbReference type="Proteomes" id="UP000187367"/>
    </source>
</evidence>
<comment type="caution">
    <text evidence="9">The sequence shown here is derived from an EMBL/GenBank/DDBJ whole genome shotgun (WGS) entry which is preliminary data.</text>
</comment>
<dbReference type="InterPro" id="IPR050515">
    <property type="entry name" value="Beta-lactam/transpept"/>
</dbReference>
<dbReference type="GO" id="GO:0071555">
    <property type="term" value="P:cell wall organization"/>
    <property type="evidence" value="ECO:0007669"/>
    <property type="project" value="TreeGrafter"/>
</dbReference>
<dbReference type="InterPro" id="IPR012338">
    <property type="entry name" value="Beta-lactam/transpept-like"/>
</dbReference>
<evidence type="ECO:0000259" key="7">
    <source>
        <dbReference type="Pfam" id="PF00905"/>
    </source>
</evidence>
<proteinExistence type="inferred from homology"/>
<dbReference type="GO" id="GO:0071972">
    <property type="term" value="F:peptidoglycan L,D-transpeptidase activity"/>
    <property type="evidence" value="ECO:0007669"/>
    <property type="project" value="TreeGrafter"/>
</dbReference>
<dbReference type="SUPFAM" id="SSF56519">
    <property type="entry name" value="Penicillin binding protein dimerisation domain"/>
    <property type="match status" value="1"/>
</dbReference>
<dbReference type="GO" id="GO:0009002">
    <property type="term" value="F:serine-type D-Ala-D-Ala carboxypeptidase activity"/>
    <property type="evidence" value="ECO:0007669"/>
    <property type="project" value="UniProtKB-EC"/>
</dbReference>
<name>A0A1R1RJ92_9BACI</name>
<dbReference type="GO" id="GO:0009252">
    <property type="term" value="P:peptidoglycan biosynthetic process"/>
    <property type="evidence" value="ECO:0007669"/>
    <property type="project" value="UniProtKB-UniPathway"/>
</dbReference>
<sequence length="584" mass="65817">MKIRKRMTWVSILISAALLFLLIRLAEIQLFFTESFSKRNVNLIQESVKQRTEEVQISDGRGSFLDRNGEHLSVSQKPAIVLFPFLKKQPWPIEEASDILNMSEAELNEKLEKAKKPVILTKNEEKTFSKTALEKINQLKYPGIYGVYIEETEKNRLASHTIGMTNQDPDLLRSKYPHKDGLSISTKIGTFGMERTFDEFLLPEQDTKLLYHVDGLGNPLFGMDVKYTADANPFYPLQIKTTIDKQVQQSLEDVLNEHKLQKGGAVLLDIENSSVLAIASKPDLNMASQKTRQNYMMTPMYPGSVFKTVIAAAAIENGLDHPSKTFNCNLNLYGEPGEDKGKLNLADSFAESCNYTFTNLAGQLVEKNSSIIEDTAQKLGLTERVGWEGKLYHQDHFRQFYHEVTGSIWGDERDKKIKKAVAQTAIGQKNVKLTPLEIANMMATIARGGEKKQVKVADQIEYKNGTMMTTFKDQKLSGEMIDSFTAQKLQKLLRKVVTSDKGTGRRFSDLPFDVAGKSGTAQTGRQSKDKKTLYHKWFAGYFPADKPKYALAVVHMDTPDGKAATNAAFYDIVKKVYEIEKNQT</sequence>
<feature type="domain" description="Penicillin-binding protein transpeptidase" evidence="7">
    <location>
        <begin position="263"/>
        <end position="573"/>
    </location>
</feature>
<dbReference type="SUPFAM" id="SSF56601">
    <property type="entry name" value="beta-lactamase/transpeptidase-like"/>
    <property type="match status" value="1"/>
</dbReference>
<dbReference type="GO" id="GO:0005886">
    <property type="term" value="C:plasma membrane"/>
    <property type="evidence" value="ECO:0007669"/>
    <property type="project" value="TreeGrafter"/>
</dbReference>
<comment type="catalytic activity">
    <reaction evidence="6">
        <text>Preferential cleavage: (Ac)2-L-Lys-D-Ala-|-D-Ala. Also transpeptidation of peptidyl-alanyl moieties that are N-acyl substituents of D-alanine.</text>
        <dbReference type="EC" id="3.4.16.4"/>
    </reaction>
</comment>
<dbReference type="PANTHER" id="PTHR30627:SF24">
    <property type="entry name" value="PENICILLIN-BINDING PROTEIN 4B"/>
    <property type="match status" value="1"/>
</dbReference>
<dbReference type="Pfam" id="PF03717">
    <property type="entry name" value="PBP_dimer"/>
    <property type="match status" value="1"/>
</dbReference>
<evidence type="ECO:0000256" key="4">
    <source>
        <dbReference type="ARBA" id="ARBA00012448"/>
    </source>
</evidence>
<dbReference type="EMBL" id="MTJL01000010">
    <property type="protein sequence ID" value="OMI07624.1"/>
    <property type="molecule type" value="Genomic_DNA"/>
</dbReference>
<keyword evidence="5" id="KW-0472">Membrane</keyword>
<evidence type="ECO:0000256" key="2">
    <source>
        <dbReference type="ARBA" id="ARBA00004752"/>
    </source>
</evidence>
<comment type="similarity">
    <text evidence="3">Belongs to the transpeptidase family.</text>
</comment>
<evidence type="ECO:0000256" key="1">
    <source>
        <dbReference type="ARBA" id="ARBA00004370"/>
    </source>
</evidence>
<dbReference type="InterPro" id="IPR036138">
    <property type="entry name" value="PBP_dimer_sf"/>
</dbReference>
<dbReference type="AlphaFoldDB" id="A0A1R1RJ92"/>
<organism evidence="9 10">
    <name type="scientific">Bacillus swezeyi</name>
    <dbReference type="NCBI Taxonomy" id="1925020"/>
    <lineage>
        <taxon>Bacteria</taxon>
        <taxon>Bacillati</taxon>
        <taxon>Bacillota</taxon>
        <taxon>Bacilli</taxon>
        <taxon>Bacillales</taxon>
        <taxon>Bacillaceae</taxon>
        <taxon>Bacillus</taxon>
    </lineage>
</organism>
<dbReference type="OrthoDB" id="2985542at2"/>
<dbReference type="UniPathway" id="UPA00219"/>
<evidence type="ECO:0000256" key="6">
    <source>
        <dbReference type="ARBA" id="ARBA00034000"/>
    </source>
</evidence>
<evidence type="ECO:0000313" key="9">
    <source>
        <dbReference type="EMBL" id="OMI07624.1"/>
    </source>
</evidence>
<dbReference type="Gene3D" id="3.90.1310.10">
    <property type="entry name" value="Penicillin-binding protein 2a (Domain 2)"/>
    <property type="match status" value="1"/>
</dbReference>
<dbReference type="Pfam" id="PF00905">
    <property type="entry name" value="Transpeptidase"/>
    <property type="match status" value="1"/>
</dbReference>
<dbReference type="PANTHER" id="PTHR30627">
    <property type="entry name" value="PEPTIDOGLYCAN D,D-TRANSPEPTIDASE"/>
    <property type="match status" value="1"/>
</dbReference>
<comment type="pathway">
    <text evidence="2">Cell wall biogenesis; peptidoglycan biosynthesis.</text>
</comment>